<evidence type="ECO:0000313" key="2">
    <source>
        <dbReference type="EMBL" id="RLM69442.1"/>
    </source>
</evidence>
<name>A0A3L6Q0E0_PANMI</name>
<keyword evidence="3" id="KW-1185">Reference proteome</keyword>
<sequence length="212" mass="24179">MRERADHLKKEVHHMFDAHNGLSVTNALILVDVLERLGIDNHFQEEIYVVLRRVHSDEEQEFGNSKELHIVGLRFRLLRQHGFFVSIDVFDKFKDSTGNFSTGLTGDPRGQLSLYNGAHIAVPGEDVLDDAMAFARSHLKAMKGNLGSPIAGQVARALDIALPRYMPQIETIHYIIEYEQEEAHNATMLELARLDYNLRRSTHLKELQTFCS</sequence>
<accession>A0A3L6Q0E0</accession>
<dbReference type="InterPro" id="IPR036965">
    <property type="entry name" value="Terpene_synth_N_sf"/>
</dbReference>
<dbReference type="STRING" id="4540.A0A3L6Q0E0"/>
<dbReference type="OrthoDB" id="1877784at2759"/>
<dbReference type="PANTHER" id="PTHR31225">
    <property type="entry name" value="OS04G0344100 PROTEIN-RELATED"/>
    <property type="match status" value="1"/>
</dbReference>
<dbReference type="EMBL" id="PQIB02000014">
    <property type="protein sequence ID" value="RLM69442.1"/>
    <property type="molecule type" value="Genomic_DNA"/>
</dbReference>
<dbReference type="PANTHER" id="PTHR31225:SF63">
    <property type="entry name" value="BETA-SELINENE SYNTHASE"/>
    <property type="match status" value="1"/>
</dbReference>
<dbReference type="GO" id="GO:0010333">
    <property type="term" value="F:terpene synthase activity"/>
    <property type="evidence" value="ECO:0007669"/>
    <property type="project" value="InterPro"/>
</dbReference>
<dbReference type="GO" id="GO:0016114">
    <property type="term" value="P:terpenoid biosynthetic process"/>
    <property type="evidence" value="ECO:0007669"/>
    <property type="project" value="InterPro"/>
</dbReference>
<dbReference type="InterPro" id="IPR008930">
    <property type="entry name" value="Terpenoid_cyclase/PrenylTrfase"/>
</dbReference>
<dbReference type="Proteomes" id="UP000275267">
    <property type="component" value="Unassembled WGS sequence"/>
</dbReference>
<dbReference type="AlphaFoldDB" id="A0A3L6Q0E0"/>
<dbReference type="SUPFAM" id="SSF48239">
    <property type="entry name" value="Terpenoid cyclases/Protein prenyltransferases"/>
    <property type="match status" value="1"/>
</dbReference>
<protein>
    <recommendedName>
        <fullName evidence="1">Terpene synthase N-terminal domain-containing protein</fullName>
    </recommendedName>
</protein>
<gene>
    <name evidence="2" type="ORF">C2845_PM17G10310</name>
</gene>
<dbReference type="InterPro" id="IPR050148">
    <property type="entry name" value="Terpene_synthase-like"/>
</dbReference>
<dbReference type="Gene3D" id="1.50.10.130">
    <property type="entry name" value="Terpene synthase, N-terminal domain"/>
    <property type="match status" value="1"/>
</dbReference>
<evidence type="ECO:0000259" key="1">
    <source>
        <dbReference type="Pfam" id="PF01397"/>
    </source>
</evidence>
<evidence type="ECO:0000313" key="3">
    <source>
        <dbReference type="Proteomes" id="UP000275267"/>
    </source>
</evidence>
<feature type="domain" description="Terpene synthase N-terminal" evidence="1">
    <location>
        <begin position="1"/>
        <end position="158"/>
    </location>
</feature>
<reference evidence="3" key="1">
    <citation type="journal article" date="2019" name="Nat. Commun.">
        <title>The genome of broomcorn millet.</title>
        <authorList>
            <person name="Zou C."/>
            <person name="Miki D."/>
            <person name="Li D."/>
            <person name="Tang Q."/>
            <person name="Xiao L."/>
            <person name="Rajput S."/>
            <person name="Deng P."/>
            <person name="Jia W."/>
            <person name="Huang R."/>
            <person name="Zhang M."/>
            <person name="Sun Y."/>
            <person name="Hu J."/>
            <person name="Fu X."/>
            <person name="Schnable P.S."/>
            <person name="Li F."/>
            <person name="Zhang H."/>
            <person name="Feng B."/>
            <person name="Zhu X."/>
            <person name="Liu R."/>
            <person name="Schnable J.C."/>
            <person name="Zhu J.-K."/>
            <person name="Zhang H."/>
        </authorList>
    </citation>
    <scope>NUCLEOTIDE SEQUENCE [LARGE SCALE GENOMIC DNA]</scope>
</reference>
<comment type="caution">
    <text evidence="2">The sequence shown here is derived from an EMBL/GenBank/DDBJ whole genome shotgun (WGS) entry which is preliminary data.</text>
</comment>
<dbReference type="Pfam" id="PF01397">
    <property type="entry name" value="Terpene_synth"/>
    <property type="match status" value="1"/>
</dbReference>
<proteinExistence type="predicted"/>
<dbReference type="InterPro" id="IPR001906">
    <property type="entry name" value="Terpene_synth_N"/>
</dbReference>
<organism evidence="2 3">
    <name type="scientific">Panicum miliaceum</name>
    <name type="common">Proso millet</name>
    <name type="synonym">Broomcorn millet</name>
    <dbReference type="NCBI Taxonomy" id="4540"/>
    <lineage>
        <taxon>Eukaryota</taxon>
        <taxon>Viridiplantae</taxon>
        <taxon>Streptophyta</taxon>
        <taxon>Embryophyta</taxon>
        <taxon>Tracheophyta</taxon>
        <taxon>Spermatophyta</taxon>
        <taxon>Magnoliopsida</taxon>
        <taxon>Liliopsida</taxon>
        <taxon>Poales</taxon>
        <taxon>Poaceae</taxon>
        <taxon>PACMAD clade</taxon>
        <taxon>Panicoideae</taxon>
        <taxon>Panicodae</taxon>
        <taxon>Paniceae</taxon>
        <taxon>Panicinae</taxon>
        <taxon>Panicum</taxon>
        <taxon>Panicum sect. Panicum</taxon>
    </lineage>
</organism>